<keyword evidence="2" id="KW-1185">Reference proteome</keyword>
<proteinExistence type="predicted"/>
<organism evidence="1 2">
    <name type="scientific">Streptococcus sciuri</name>
    <dbReference type="NCBI Taxonomy" id="2973939"/>
    <lineage>
        <taxon>Bacteria</taxon>
        <taxon>Bacillati</taxon>
        <taxon>Bacillota</taxon>
        <taxon>Bacilli</taxon>
        <taxon>Lactobacillales</taxon>
        <taxon>Streptococcaceae</taxon>
        <taxon>Streptococcus</taxon>
    </lineage>
</organism>
<dbReference type="Proteomes" id="UP001206548">
    <property type="component" value="Unassembled WGS sequence"/>
</dbReference>
<comment type="caution">
    <text evidence="1">The sequence shown here is derived from an EMBL/GenBank/DDBJ whole genome shotgun (WGS) entry which is preliminary data.</text>
</comment>
<dbReference type="RefSeq" id="WP_259137903.1">
    <property type="nucleotide sequence ID" value="NZ_JANUXX010000003.1"/>
</dbReference>
<protein>
    <submittedName>
        <fullName evidence="1">Uncharacterized protein</fullName>
    </submittedName>
</protein>
<reference evidence="1 2" key="1">
    <citation type="journal article" date="2023" name="Int. J. Syst. Evol. Microbiol.">
        <title>Streptococcus sciuri sp. nov., Staphylococcus marylandisciuri sp. nov. and Staphylococcus americanisciuri sp. nov., isolated from faeces of eastern grey squirrel (Sciurus carolinensis).</title>
        <authorList>
            <person name="Volokhov D.V."/>
            <person name="Zagorodnyaya T.A."/>
            <person name="Furtak V.A."/>
            <person name="Nattanmai G."/>
            <person name="Randall L."/>
            <person name="Jose S."/>
            <person name="Gao Y."/>
            <person name="Eisenberg T."/>
            <person name="Delmonte P."/>
            <person name="Blom J."/>
            <person name="Mitchell K.K."/>
        </authorList>
    </citation>
    <scope>NUCLEOTIDE SEQUENCE [LARGE SCALE GENOMIC DNA]</scope>
    <source>
        <strain evidence="1 2">SQ9-PEA</strain>
    </source>
</reference>
<name>A0ABT2F7E1_9STRE</name>
<accession>A0ABT2F7E1</accession>
<gene>
    <name evidence="1" type="ORF">NXS10_03930</name>
</gene>
<dbReference type="EMBL" id="JANUXX010000003">
    <property type="protein sequence ID" value="MCS4488113.1"/>
    <property type="molecule type" value="Genomic_DNA"/>
</dbReference>
<evidence type="ECO:0000313" key="2">
    <source>
        <dbReference type="Proteomes" id="UP001206548"/>
    </source>
</evidence>
<sequence>MVNTYNTQPLSAIELDKVSFYQLMTDIIALHKAISIMCSRYKKCKRSKINEVAHETTV</sequence>
<evidence type="ECO:0000313" key="1">
    <source>
        <dbReference type="EMBL" id="MCS4488113.1"/>
    </source>
</evidence>